<comment type="caution">
    <text evidence="2">The sequence shown here is derived from an EMBL/GenBank/DDBJ whole genome shotgun (WGS) entry which is preliminary data.</text>
</comment>
<protein>
    <submittedName>
        <fullName evidence="2">Uncharacterized protein</fullName>
    </submittedName>
</protein>
<feature type="region of interest" description="Disordered" evidence="1">
    <location>
        <begin position="1"/>
        <end position="25"/>
    </location>
</feature>
<organism evidence="2 3">
    <name type="scientific">Adineta steineri</name>
    <dbReference type="NCBI Taxonomy" id="433720"/>
    <lineage>
        <taxon>Eukaryota</taxon>
        <taxon>Metazoa</taxon>
        <taxon>Spiralia</taxon>
        <taxon>Gnathifera</taxon>
        <taxon>Rotifera</taxon>
        <taxon>Eurotatoria</taxon>
        <taxon>Bdelloidea</taxon>
        <taxon>Adinetida</taxon>
        <taxon>Adinetidae</taxon>
        <taxon>Adineta</taxon>
    </lineage>
</organism>
<feature type="compositionally biased region" description="Polar residues" evidence="1">
    <location>
        <begin position="1"/>
        <end position="12"/>
    </location>
</feature>
<feature type="non-terminal residue" evidence="2">
    <location>
        <position position="1"/>
    </location>
</feature>
<name>A0A820K2L4_9BILA</name>
<proteinExistence type="predicted"/>
<dbReference type="Proteomes" id="UP000663881">
    <property type="component" value="Unassembled WGS sequence"/>
</dbReference>
<evidence type="ECO:0000256" key="1">
    <source>
        <dbReference type="SAM" id="MobiDB-lite"/>
    </source>
</evidence>
<sequence>DFNDSNDQSEQFPQLRLSSYDEESDGPEIVGHMRLYFRESIRTGGRSSSHRLHVPVARYNRRHFRMLFCL</sequence>
<evidence type="ECO:0000313" key="2">
    <source>
        <dbReference type="EMBL" id="CAF4335453.1"/>
    </source>
</evidence>
<dbReference type="AlphaFoldDB" id="A0A820K2L4"/>
<gene>
    <name evidence="2" type="ORF">OKA104_LOCUS47995</name>
</gene>
<accession>A0A820K2L4</accession>
<reference evidence="2" key="1">
    <citation type="submission" date="2021-02" db="EMBL/GenBank/DDBJ databases">
        <authorList>
            <person name="Nowell W R."/>
        </authorList>
    </citation>
    <scope>NUCLEOTIDE SEQUENCE</scope>
</reference>
<evidence type="ECO:0000313" key="3">
    <source>
        <dbReference type="Proteomes" id="UP000663881"/>
    </source>
</evidence>
<dbReference type="EMBL" id="CAJOAY010020016">
    <property type="protein sequence ID" value="CAF4335453.1"/>
    <property type="molecule type" value="Genomic_DNA"/>
</dbReference>